<dbReference type="InterPro" id="IPR011990">
    <property type="entry name" value="TPR-like_helical_dom_sf"/>
</dbReference>
<keyword evidence="6" id="KW-1185">Reference proteome</keyword>
<dbReference type="Pfam" id="PF13432">
    <property type="entry name" value="TPR_16"/>
    <property type="match status" value="1"/>
</dbReference>
<evidence type="ECO:0000256" key="1">
    <source>
        <dbReference type="ARBA" id="ARBA00022737"/>
    </source>
</evidence>
<feature type="region of interest" description="Disordered" evidence="3">
    <location>
        <begin position="25"/>
        <end position="46"/>
    </location>
</feature>
<evidence type="ECO:0000256" key="4">
    <source>
        <dbReference type="SAM" id="SignalP"/>
    </source>
</evidence>
<dbReference type="PANTHER" id="PTHR45586">
    <property type="entry name" value="TPR REPEAT-CONTAINING PROTEIN PA4667"/>
    <property type="match status" value="1"/>
</dbReference>
<organism evidence="5 6">
    <name type="scientific">Nocardioides aestuarii</name>
    <dbReference type="NCBI Taxonomy" id="252231"/>
    <lineage>
        <taxon>Bacteria</taxon>
        <taxon>Bacillati</taxon>
        <taxon>Actinomycetota</taxon>
        <taxon>Actinomycetes</taxon>
        <taxon>Propionibacteriales</taxon>
        <taxon>Nocardioidaceae</taxon>
        <taxon>Nocardioides</taxon>
    </lineage>
</organism>
<dbReference type="SUPFAM" id="SSF48452">
    <property type="entry name" value="TPR-like"/>
    <property type="match status" value="3"/>
</dbReference>
<proteinExistence type="predicted"/>
<keyword evidence="4" id="KW-0732">Signal</keyword>
<dbReference type="EMBL" id="JBHUGD010000003">
    <property type="protein sequence ID" value="MFD1946466.1"/>
    <property type="molecule type" value="Genomic_DNA"/>
</dbReference>
<feature type="chain" id="PRO_5047502324" evidence="4">
    <location>
        <begin position="23"/>
        <end position="434"/>
    </location>
</feature>
<dbReference type="Proteomes" id="UP001597351">
    <property type="component" value="Unassembled WGS sequence"/>
</dbReference>
<reference evidence="6" key="1">
    <citation type="journal article" date="2019" name="Int. J. Syst. Evol. Microbiol.">
        <title>The Global Catalogue of Microorganisms (GCM) 10K type strain sequencing project: providing services to taxonomists for standard genome sequencing and annotation.</title>
        <authorList>
            <consortium name="The Broad Institute Genomics Platform"/>
            <consortium name="The Broad Institute Genome Sequencing Center for Infectious Disease"/>
            <person name="Wu L."/>
            <person name="Ma J."/>
        </authorList>
    </citation>
    <scope>NUCLEOTIDE SEQUENCE [LARGE SCALE GENOMIC DNA]</scope>
    <source>
        <strain evidence="6">CGMCC 1.12477</strain>
    </source>
</reference>
<evidence type="ECO:0000313" key="5">
    <source>
        <dbReference type="EMBL" id="MFD1946466.1"/>
    </source>
</evidence>
<accession>A0ABW4TMX7</accession>
<protein>
    <submittedName>
        <fullName evidence="5">Tetratricopeptide repeat protein</fullName>
    </submittedName>
</protein>
<comment type="caution">
    <text evidence="5">The sequence shown here is derived from an EMBL/GenBank/DDBJ whole genome shotgun (WGS) entry which is preliminary data.</text>
</comment>
<sequence length="434" mass="46783">MPRFIVLVALALALSVSGGIGLATTRDSEPTPQAATSLAPSAPGQDLTGTIEALQDTLRRLPQDHSAWATLALAYVEQGRVTGVPSYYEKATDAARESLRVQPDDNFEGLAASAAIAAARHDFSGALELADQSLAINPLGLSALAIRVDALTELGRYDDQLKALRVADRRQPSTAVAARYSYAYELRGDLPRAASILESAASTAVRADKAYLLTLLADIERRQGRLAQAGRALDIAEEAAPDYLPAVVSRARWQVAQGDLARAVTTWTRVVSAQPLPEYLTELGELYLHLGRPAEAQRQFDVVEATITLLESGGVDTDLEAAVHEADHGDPERARELAASEWGRRHSVHVADAYAWALHRVGRDGRALDLARRATALGTPDARFWIHRGSIEAALGMDRAARVHLRRGLDGDPGLSLWQRDQAQRVLETLGGAR</sequence>
<dbReference type="Gene3D" id="1.25.40.10">
    <property type="entry name" value="Tetratricopeptide repeat domain"/>
    <property type="match status" value="2"/>
</dbReference>
<feature type="signal peptide" evidence="4">
    <location>
        <begin position="1"/>
        <end position="22"/>
    </location>
</feature>
<name>A0ABW4TMX7_9ACTN</name>
<evidence type="ECO:0000313" key="6">
    <source>
        <dbReference type="Proteomes" id="UP001597351"/>
    </source>
</evidence>
<dbReference type="InterPro" id="IPR051012">
    <property type="entry name" value="CellSynth/LPSAsmb/PSIAsmb"/>
</dbReference>
<dbReference type="RefSeq" id="WP_343916642.1">
    <property type="nucleotide sequence ID" value="NZ_BAAAJT010000002.1"/>
</dbReference>
<evidence type="ECO:0000256" key="2">
    <source>
        <dbReference type="ARBA" id="ARBA00022803"/>
    </source>
</evidence>
<dbReference type="PANTHER" id="PTHR45586:SF1">
    <property type="entry name" value="LIPOPOLYSACCHARIDE ASSEMBLY PROTEIN B"/>
    <property type="match status" value="1"/>
</dbReference>
<evidence type="ECO:0000256" key="3">
    <source>
        <dbReference type="SAM" id="MobiDB-lite"/>
    </source>
</evidence>
<gene>
    <name evidence="5" type="ORF">ACFSDE_06650</name>
</gene>
<keyword evidence="2" id="KW-0802">TPR repeat</keyword>
<keyword evidence="1" id="KW-0677">Repeat</keyword>
<feature type="compositionally biased region" description="Polar residues" evidence="3">
    <location>
        <begin position="30"/>
        <end position="39"/>
    </location>
</feature>